<organism evidence="1 2">
    <name type="scientific">Tumebacillus avium</name>
    <dbReference type="NCBI Taxonomy" id="1903704"/>
    <lineage>
        <taxon>Bacteria</taxon>
        <taxon>Bacillati</taxon>
        <taxon>Bacillota</taxon>
        <taxon>Bacilli</taxon>
        <taxon>Bacillales</taxon>
        <taxon>Alicyclobacillaceae</taxon>
        <taxon>Tumebacillus</taxon>
    </lineage>
</organism>
<evidence type="ECO:0000313" key="2">
    <source>
        <dbReference type="Proteomes" id="UP000195437"/>
    </source>
</evidence>
<name>A0A1Y0IRF1_9BACL</name>
<dbReference type="Proteomes" id="UP000195437">
    <property type="component" value="Chromosome"/>
</dbReference>
<keyword evidence="2" id="KW-1185">Reference proteome</keyword>
<proteinExistence type="predicted"/>
<dbReference type="KEGG" id="tum:CBW65_20035"/>
<dbReference type="RefSeq" id="WP_087458354.1">
    <property type="nucleotide sequence ID" value="NZ_CP021434.1"/>
</dbReference>
<gene>
    <name evidence="1" type="ORF">CBW65_20035</name>
</gene>
<evidence type="ECO:0000313" key="1">
    <source>
        <dbReference type="EMBL" id="ARU63007.1"/>
    </source>
</evidence>
<reference evidence="2" key="1">
    <citation type="submission" date="2017-05" db="EMBL/GenBank/DDBJ databases">
        <authorList>
            <person name="Sung H."/>
        </authorList>
    </citation>
    <scope>NUCLEOTIDE SEQUENCE [LARGE SCALE GENOMIC DNA]</scope>
    <source>
        <strain evidence="2">AR23208</strain>
    </source>
</reference>
<protein>
    <submittedName>
        <fullName evidence="1">Uncharacterized protein</fullName>
    </submittedName>
</protein>
<dbReference type="EMBL" id="CP021434">
    <property type="protein sequence ID" value="ARU63007.1"/>
    <property type="molecule type" value="Genomic_DNA"/>
</dbReference>
<accession>A0A1Y0IRF1</accession>
<dbReference type="OrthoDB" id="8367156at2"/>
<dbReference type="AlphaFoldDB" id="A0A1Y0IRF1"/>
<sequence length="215" mass="24868">MYEGKIYIAPNYTLSHCKDVFFNLSASSTPEKWAEALDIFQDRMNARFFNGIEILSQYGEGEHWEHNLSFSIIALNCLLIETLQQFYDGLESTPPGQNGRAFSKFFRLSKHFDFSPDIASVFYKNVRNGILHQSETKGHIALSFSVFAPMVEITNGWVVFNVKRVSDALVNEFMDYIQRLRDPNEKELRSNFVTKMRSIVNKADDQDISTNRNRL</sequence>